<evidence type="ECO:0000256" key="11">
    <source>
        <dbReference type="HAMAP-Rule" id="MF_01864"/>
    </source>
</evidence>
<comment type="subunit">
    <text evidence="11">Monomer.</text>
</comment>
<feature type="binding site" evidence="11">
    <location>
        <position position="49"/>
    </location>
    <ligand>
        <name>[4Fe-4S] cluster</name>
        <dbReference type="ChEBI" id="CHEBI:49883"/>
        <label>1</label>
    </ligand>
</feature>
<keyword evidence="4 11" id="KW-0808">Transferase</keyword>
<evidence type="ECO:0000256" key="5">
    <source>
        <dbReference type="ARBA" id="ARBA00022691"/>
    </source>
</evidence>
<dbReference type="GO" id="GO:0035597">
    <property type="term" value="F:tRNA-2-methylthio-N(6)-dimethylallyladenosine(37) synthase activity"/>
    <property type="evidence" value="ECO:0007669"/>
    <property type="project" value="UniProtKB-EC"/>
</dbReference>
<evidence type="ECO:0000256" key="10">
    <source>
        <dbReference type="ARBA" id="ARBA00033765"/>
    </source>
</evidence>
<reference evidence="15 16" key="1">
    <citation type="submission" date="2020-03" db="EMBL/GenBank/DDBJ databases">
        <title>Genome sequence of strain Massilia sp. TW-1.</title>
        <authorList>
            <person name="Chaudhary D.K."/>
        </authorList>
    </citation>
    <scope>NUCLEOTIDE SEQUENCE [LARGE SCALE GENOMIC DNA]</scope>
    <source>
        <strain evidence="15 16">TW-1</strain>
    </source>
</reference>
<evidence type="ECO:0000256" key="8">
    <source>
        <dbReference type="ARBA" id="ARBA00023004"/>
    </source>
</evidence>
<feature type="binding site" evidence="11">
    <location>
        <position position="157"/>
    </location>
    <ligand>
        <name>[4Fe-4S] cluster</name>
        <dbReference type="ChEBI" id="CHEBI:49883"/>
        <label>2</label>
        <note>4Fe-4S-S-AdoMet</note>
    </ligand>
</feature>
<dbReference type="InterPro" id="IPR058240">
    <property type="entry name" value="rSAM_sf"/>
</dbReference>
<dbReference type="InterPro" id="IPR007197">
    <property type="entry name" value="rSAM"/>
</dbReference>
<dbReference type="InterPro" id="IPR020612">
    <property type="entry name" value="Methylthiotransferase_CS"/>
</dbReference>
<evidence type="ECO:0000256" key="1">
    <source>
        <dbReference type="ARBA" id="ARBA00003234"/>
    </source>
</evidence>
<feature type="binding site" evidence="11">
    <location>
        <position position="164"/>
    </location>
    <ligand>
        <name>[4Fe-4S] cluster</name>
        <dbReference type="ChEBI" id="CHEBI:49883"/>
        <label>2</label>
        <note>4Fe-4S-S-AdoMet</note>
    </ligand>
</feature>
<dbReference type="PROSITE" id="PS51449">
    <property type="entry name" value="MTTASE_N"/>
    <property type="match status" value="1"/>
</dbReference>
<dbReference type="InterPro" id="IPR013848">
    <property type="entry name" value="Methylthiotransferase_N"/>
</dbReference>
<keyword evidence="5 11" id="KW-0949">S-adenosyl-L-methionine</keyword>
<comment type="cofactor">
    <cofactor evidence="11">
        <name>[4Fe-4S] cluster</name>
        <dbReference type="ChEBI" id="CHEBI:49883"/>
    </cofactor>
    <text evidence="11">Binds 2 [4Fe-4S] clusters. One cluster is coordinated with 3 cysteines and an exchangeable S-adenosyl-L-methionine.</text>
</comment>
<dbReference type="Pfam" id="PF00919">
    <property type="entry name" value="UPF0004"/>
    <property type="match status" value="1"/>
</dbReference>
<keyword evidence="8 11" id="KW-0408">Iron</keyword>
<keyword evidence="16" id="KW-1185">Reference proteome</keyword>
<dbReference type="Proteomes" id="UP000716322">
    <property type="component" value="Unassembled WGS sequence"/>
</dbReference>
<dbReference type="EMBL" id="JAAQOM010000022">
    <property type="protein sequence ID" value="NIA57416.1"/>
    <property type="molecule type" value="Genomic_DNA"/>
</dbReference>
<dbReference type="SMART" id="SM00729">
    <property type="entry name" value="Elp3"/>
    <property type="match status" value="1"/>
</dbReference>
<dbReference type="Pfam" id="PF04055">
    <property type="entry name" value="Radical_SAM"/>
    <property type="match status" value="1"/>
</dbReference>
<feature type="binding site" evidence="11">
    <location>
        <position position="161"/>
    </location>
    <ligand>
        <name>[4Fe-4S] cluster</name>
        <dbReference type="ChEBI" id="CHEBI:49883"/>
        <label>2</label>
        <note>4Fe-4S-S-AdoMet</note>
    </ligand>
</feature>
<accession>A0ABX0PKS7</accession>
<dbReference type="Gene3D" id="3.80.30.20">
    <property type="entry name" value="tm_1862 like domain"/>
    <property type="match status" value="1"/>
</dbReference>
<dbReference type="PROSITE" id="PS51918">
    <property type="entry name" value="RADICAL_SAM"/>
    <property type="match status" value="1"/>
</dbReference>
<dbReference type="HAMAP" id="MF_01864">
    <property type="entry name" value="tRNA_metthiotr_MiaB"/>
    <property type="match status" value="1"/>
</dbReference>
<proteinExistence type="inferred from homology"/>
<keyword evidence="3 11" id="KW-0963">Cytoplasm</keyword>
<dbReference type="InterPro" id="IPR023404">
    <property type="entry name" value="rSAM_horseshoe"/>
</dbReference>
<comment type="caution">
    <text evidence="15">The sequence shown here is derived from an EMBL/GenBank/DDBJ whole genome shotgun (WGS) entry which is preliminary data.</text>
</comment>
<keyword evidence="7 11" id="KW-0479">Metal-binding</keyword>
<organism evidence="15 16">
    <name type="scientific">Telluria antibiotica</name>
    <dbReference type="NCBI Taxonomy" id="2717319"/>
    <lineage>
        <taxon>Bacteria</taxon>
        <taxon>Pseudomonadati</taxon>
        <taxon>Pseudomonadota</taxon>
        <taxon>Betaproteobacteria</taxon>
        <taxon>Burkholderiales</taxon>
        <taxon>Oxalobacteraceae</taxon>
        <taxon>Telluria group</taxon>
        <taxon>Telluria</taxon>
    </lineage>
</organism>
<evidence type="ECO:0000256" key="3">
    <source>
        <dbReference type="ARBA" id="ARBA00022490"/>
    </source>
</evidence>
<dbReference type="EC" id="2.8.4.3" evidence="10 11"/>
<keyword evidence="9 11" id="KW-0411">Iron-sulfur</keyword>
<evidence type="ECO:0000256" key="2">
    <source>
        <dbReference type="ARBA" id="ARBA00022485"/>
    </source>
</evidence>
<keyword evidence="2 11" id="KW-0004">4Fe-4S</keyword>
<dbReference type="PANTHER" id="PTHR43020:SF2">
    <property type="entry name" value="MITOCHONDRIAL TRNA METHYLTHIOTRANSFERASE CDK5RAP1"/>
    <property type="match status" value="1"/>
</dbReference>
<dbReference type="InterPro" id="IPR006638">
    <property type="entry name" value="Elp3/MiaA/NifB-like_rSAM"/>
</dbReference>
<comment type="subcellular location">
    <subcellularLocation>
        <location evidence="11">Cytoplasm</location>
    </subcellularLocation>
</comment>
<name>A0ABX0PKS7_9BURK</name>
<dbReference type="PANTHER" id="PTHR43020">
    <property type="entry name" value="CDK5 REGULATORY SUBUNIT-ASSOCIATED PROTEIN 1"/>
    <property type="match status" value="1"/>
</dbReference>
<dbReference type="SFLD" id="SFLDG01082">
    <property type="entry name" value="B12-binding_domain_containing"/>
    <property type="match status" value="1"/>
</dbReference>
<dbReference type="InterPro" id="IPR006463">
    <property type="entry name" value="MiaB_methiolase"/>
</dbReference>
<dbReference type="CDD" id="cd01335">
    <property type="entry name" value="Radical_SAM"/>
    <property type="match status" value="1"/>
</dbReference>
<evidence type="ECO:0000256" key="6">
    <source>
        <dbReference type="ARBA" id="ARBA00022694"/>
    </source>
</evidence>
<feature type="binding site" evidence="11">
    <location>
        <position position="83"/>
    </location>
    <ligand>
        <name>[4Fe-4S] cluster</name>
        <dbReference type="ChEBI" id="CHEBI:49883"/>
        <label>1</label>
    </ligand>
</feature>
<comment type="similarity">
    <text evidence="11">Belongs to the methylthiotransferase family. MiaB subfamily.</text>
</comment>
<feature type="domain" description="Radical SAM core" evidence="14">
    <location>
        <begin position="143"/>
        <end position="380"/>
    </location>
</feature>
<dbReference type="InterPro" id="IPR038135">
    <property type="entry name" value="Methylthiotransferase_N_sf"/>
</dbReference>
<dbReference type="NCBIfam" id="TIGR01574">
    <property type="entry name" value="miaB-methiolase"/>
    <property type="match status" value="1"/>
</dbReference>
<dbReference type="SFLD" id="SFLDG01061">
    <property type="entry name" value="methylthiotransferase"/>
    <property type="match status" value="1"/>
</dbReference>
<evidence type="ECO:0000313" key="15">
    <source>
        <dbReference type="EMBL" id="NIA57416.1"/>
    </source>
</evidence>
<dbReference type="PROSITE" id="PS50926">
    <property type="entry name" value="TRAM"/>
    <property type="match status" value="1"/>
</dbReference>
<dbReference type="NCBIfam" id="TIGR00089">
    <property type="entry name" value="MiaB/RimO family radical SAM methylthiotransferase"/>
    <property type="match status" value="1"/>
</dbReference>
<protein>
    <recommendedName>
        <fullName evidence="10 11">tRNA-2-methylthio-N(6)-dimethylallyladenosine synthase</fullName>
        <ecNumber evidence="10 11">2.8.4.3</ecNumber>
    </recommendedName>
    <alternativeName>
        <fullName evidence="11">(Dimethylallyl)adenosine tRNA methylthiotransferase MiaB</fullName>
    </alternativeName>
    <alternativeName>
        <fullName evidence="11">tRNA-i(6)A37 methylthiotransferase</fullName>
    </alternativeName>
</protein>
<dbReference type="InterPro" id="IPR002792">
    <property type="entry name" value="TRAM_dom"/>
</dbReference>
<dbReference type="SUPFAM" id="SSF102114">
    <property type="entry name" value="Radical SAM enzymes"/>
    <property type="match status" value="1"/>
</dbReference>
<evidence type="ECO:0000259" key="13">
    <source>
        <dbReference type="PROSITE" id="PS51449"/>
    </source>
</evidence>
<dbReference type="Gene3D" id="3.40.50.12160">
    <property type="entry name" value="Methylthiotransferase, N-terminal domain"/>
    <property type="match status" value="1"/>
</dbReference>
<dbReference type="RefSeq" id="WP_166863986.1">
    <property type="nucleotide sequence ID" value="NZ_JAAQOM010000022.1"/>
</dbReference>
<feature type="domain" description="TRAM" evidence="12">
    <location>
        <begin position="383"/>
        <end position="449"/>
    </location>
</feature>
<dbReference type="InterPro" id="IPR005839">
    <property type="entry name" value="Methylthiotransferase"/>
</dbReference>
<comment type="catalytic activity">
    <reaction evidence="11">
        <text>N(6)-dimethylallyladenosine(37) in tRNA + (sulfur carrier)-SH + AH2 + 2 S-adenosyl-L-methionine = 2-methylsulfanyl-N(6)-dimethylallyladenosine(37) in tRNA + (sulfur carrier)-H + 5'-deoxyadenosine + L-methionine + A + S-adenosyl-L-homocysteine + 2 H(+)</text>
        <dbReference type="Rhea" id="RHEA:37067"/>
        <dbReference type="Rhea" id="RHEA-COMP:10375"/>
        <dbReference type="Rhea" id="RHEA-COMP:10376"/>
        <dbReference type="Rhea" id="RHEA-COMP:14737"/>
        <dbReference type="Rhea" id="RHEA-COMP:14739"/>
        <dbReference type="ChEBI" id="CHEBI:13193"/>
        <dbReference type="ChEBI" id="CHEBI:15378"/>
        <dbReference type="ChEBI" id="CHEBI:17319"/>
        <dbReference type="ChEBI" id="CHEBI:17499"/>
        <dbReference type="ChEBI" id="CHEBI:29917"/>
        <dbReference type="ChEBI" id="CHEBI:57844"/>
        <dbReference type="ChEBI" id="CHEBI:57856"/>
        <dbReference type="ChEBI" id="CHEBI:59789"/>
        <dbReference type="ChEBI" id="CHEBI:64428"/>
        <dbReference type="ChEBI" id="CHEBI:74415"/>
        <dbReference type="ChEBI" id="CHEBI:74417"/>
        <dbReference type="EC" id="2.8.4.3"/>
    </reaction>
</comment>
<evidence type="ECO:0000256" key="9">
    <source>
        <dbReference type="ARBA" id="ARBA00023014"/>
    </source>
</evidence>
<sequence length="458" mass="50346">MQKKVFIKTFGCQMNEYDSDKMADVLGASDGLVRTDTPDDADVILFNTCSVREKAQEKVFSDLGRLKELKRAKPDLIIGVGGCVASQEGDAIVKRAPHVDMVFGPQTLHRLPQMIQLRRHTGAAQVDISFPEIEKFDHLPPAKVDGPVAYVSIMEGCSKYCSYCVVPYTRGEEVSRRFEDVLTEVAGLAAQGVKEIMLLGQNVNAYRGAMEPGGTAGAEIADFALLLEYVAEIPGIERLRFVTSHPKEFTQRLIDAYAKIPQLVNHLYLPVQHGSDRILQAMKRGYTGLEYKSIIRRIKAVRPDISISSDFIVGFPGETDADFEAMMKLVEDVGFDNSFSFIFSKRPGTPAANLADDTPHEVKLARLQRLQAQIDANTRKTSAAMVGTVQRILVEGPSKKGGGELQGRTENNRVVNFFPGASCDVLVGRLVDVRITESLDYTLRGDLVASLDTIAKAS</sequence>
<dbReference type="Pfam" id="PF01938">
    <property type="entry name" value="TRAM"/>
    <property type="match status" value="1"/>
</dbReference>
<dbReference type="PROSITE" id="PS01278">
    <property type="entry name" value="MTTASE_RADICAL"/>
    <property type="match status" value="1"/>
</dbReference>
<evidence type="ECO:0000259" key="14">
    <source>
        <dbReference type="PROSITE" id="PS51918"/>
    </source>
</evidence>
<feature type="binding site" evidence="11">
    <location>
        <position position="12"/>
    </location>
    <ligand>
        <name>[4Fe-4S] cluster</name>
        <dbReference type="ChEBI" id="CHEBI:49883"/>
        <label>1</label>
    </ligand>
</feature>
<comment type="function">
    <text evidence="1 11">Catalyzes the methylthiolation of N6-(dimethylallyl)adenosine (i(6)A), leading to the formation of 2-methylthio-N6-(dimethylallyl)adenosine (ms(2)i(6)A) at position 37 in tRNAs that read codons beginning with uridine.</text>
</comment>
<evidence type="ECO:0000256" key="4">
    <source>
        <dbReference type="ARBA" id="ARBA00022679"/>
    </source>
</evidence>
<feature type="domain" description="MTTase N-terminal" evidence="13">
    <location>
        <begin position="3"/>
        <end position="120"/>
    </location>
</feature>
<evidence type="ECO:0000256" key="7">
    <source>
        <dbReference type="ARBA" id="ARBA00022723"/>
    </source>
</evidence>
<gene>
    <name evidence="11 15" type="primary">miaB</name>
    <name evidence="15" type="ORF">HAV22_27700</name>
</gene>
<dbReference type="SFLD" id="SFLDF00273">
    <property type="entry name" value="(dimethylallyl)adenosine_tRNA"/>
    <property type="match status" value="1"/>
</dbReference>
<dbReference type="SFLD" id="SFLDS00029">
    <property type="entry name" value="Radical_SAM"/>
    <property type="match status" value="1"/>
</dbReference>
<evidence type="ECO:0000259" key="12">
    <source>
        <dbReference type="PROSITE" id="PS50926"/>
    </source>
</evidence>
<evidence type="ECO:0000313" key="16">
    <source>
        <dbReference type="Proteomes" id="UP000716322"/>
    </source>
</evidence>
<keyword evidence="6 11" id="KW-0819">tRNA processing</keyword>